<keyword evidence="2" id="KW-1185">Reference proteome</keyword>
<sequence>MKKTLSKRDRIHQIQLEVKEIARNSEDPHVQLKAYHVELKAIHDEFDI</sequence>
<dbReference type="EMBL" id="CP010868">
    <property type="protein sequence ID" value="AJM92435.1"/>
    <property type="molecule type" value="Genomic_DNA"/>
</dbReference>
<dbReference type="KEGG" id="nid:NPIRD3C_1223"/>
<reference evidence="1 2" key="2">
    <citation type="journal article" date="2016" name="ISME J.">
        <title>Physiological and genomic characterization of two novel marine thaumarchaeal strains indicates niche differentiation.</title>
        <authorList>
            <person name="Bayer B."/>
            <person name="Vojvoda J."/>
            <person name="Offre P."/>
            <person name="Alves R.J."/>
            <person name="Elisabeth N.H."/>
            <person name="Garcia J.A."/>
            <person name="Volland J.M."/>
            <person name="Srivastava A."/>
            <person name="Schleper C."/>
            <person name="Herndl G.J."/>
        </authorList>
    </citation>
    <scope>NUCLEOTIDE SEQUENCE [LARGE SCALE GENOMIC DNA]</scope>
    <source>
        <strain evidence="1 2">D3C</strain>
    </source>
</reference>
<accession>A0A0C5BZM1</accession>
<gene>
    <name evidence="1" type="ORF">NPIRD3C_1223</name>
</gene>
<dbReference type="RefSeq" id="WP_160272880.1">
    <property type="nucleotide sequence ID" value="NZ_CP010868.1"/>
</dbReference>
<dbReference type="Proteomes" id="UP000032027">
    <property type="component" value="Chromosome"/>
</dbReference>
<organism evidence="1 2">
    <name type="scientific">Nitrosopumilus piranensis</name>
    <dbReference type="NCBI Taxonomy" id="1582439"/>
    <lineage>
        <taxon>Archaea</taxon>
        <taxon>Nitrososphaerota</taxon>
        <taxon>Nitrososphaeria</taxon>
        <taxon>Nitrosopumilales</taxon>
        <taxon>Nitrosopumilaceae</taxon>
        <taxon>Nitrosopumilus</taxon>
    </lineage>
</organism>
<dbReference type="AlphaFoldDB" id="A0A0C5BZM1"/>
<dbReference type="HOGENOM" id="CLU_3147808_0_0_2"/>
<reference evidence="1 2" key="3">
    <citation type="journal article" date="2019" name="Int. J. Syst. Evol. Microbiol.">
        <title>Nitrosopumilus adriaticus sp. nov. and Nitrosopumilus piranensis sp. nov., two ammonia-oxidizing archaea from the Adriatic Sea and members of the class Nitrososphaeria.</title>
        <authorList>
            <person name="Bayer B."/>
            <person name="Vojvoda J."/>
            <person name="Reinthaler T."/>
            <person name="Reyes C."/>
            <person name="Pinto M."/>
            <person name="Herndl G.J."/>
        </authorList>
    </citation>
    <scope>NUCLEOTIDE SEQUENCE [LARGE SCALE GENOMIC DNA]</scope>
    <source>
        <strain evidence="1 2">D3C</strain>
    </source>
</reference>
<name>A0A0C5BZM1_9ARCH</name>
<reference evidence="2" key="1">
    <citation type="submission" date="2015-02" db="EMBL/GenBank/DDBJ databases">
        <title>Characterization of two novel Thaumarchaeota isolated from the Northern Adriatic Sea.</title>
        <authorList>
            <person name="Bayer B."/>
            <person name="Vojvoda J."/>
            <person name="Offre P."/>
            <person name="Srivastava A."/>
            <person name="Elisabeth N."/>
            <person name="Garcia J.A.L."/>
            <person name="Schleper C."/>
            <person name="Herndl G.J."/>
        </authorList>
    </citation>
    <scope>NUCLEOTIDE SEQUENCE [LARGE SCALE GENOMIC DNA]</scope>
    <source>
        <strain evidence="2">D3C</strain>
    </source>
</reference>
<protein>
    <submittedName>
        <fullName evidence="1">Uncharacterized protein</fullName>
    </submittedName>
</protein>
<evidence type="ECO:0000313" key="2">
    <source>
        <dbReference type="Proteomes" id="UP000032027"/>
    </source>
</evidence>
<dbReference type="STRING" id="1582439.NPIRD3C_1223"/>
<proteinExistence type="predicted"/>
<evidence type="ECO:0000313" key="1">
    <source>
        <dbReference type="EMBL" id="AJM92435.1"/>
    </source>
</evidence>
<dbReference type="GeneID" id="43685797"/>
<dbReference type="PATRIC" id="fig|1582439.9.peg.1260"/>